<reference evidence="2 3" key="1">
    <citation type="submission" date="2016-03" db="EMBL/GenBank/DDBJ databases">
        <authorList>
            <person name="Ploux O."/>
        </authorList>
    </citation>
    <scope>NUCLEOTIDE SEQUENCE [LARGE SCALE GENOMIC DNA]</scope>
    <source>
        <strain evidence="2 3">UAMH 11012</strain>
    </source>
</reference>
<feature type="compositionally biased region" description="Gly residues" evidence="1">
    <location>
        <begin position="1"/>
        <end position="15"/>
    </location>
</feature>
<sequence length="83" mass="8808">MCSPKSGGGGGGVGGSQPNHRGLHDRHVREDLHANPYNARAADAKLAAYEYVGYFVGNNKRIGSALAHVEKGYGFPHCGYAHE</sequence>
<keyword evidence="3" id="KW-1185">Reference proteome</keyword>
<evidence type="ECO:0000313" key="3">
    <source>
        <dbReference type="Proteomes" id="UP000184330"/>
    </source>
</evidence>
<dbReference type="AlphaFoldDB" id="A0A1L7X3A6"/>
<gene>
    <name evidence="2" type="ORF">PAC_09397</name>
</gene>
<proteinExistence type="predicted"/>
<dbReference type="Proteomes" id="UP000184330">
    <property type="component" value="Unassembled WGS sequence"/>
</dbReference>
<name>A0A1L7X3A6_9HELO</name>
<evidence type="ECO:0000313" key="2">
    <source>
        <dbReference type="EMBL" id="CZR59505.1"/>
    </source>
</evidence>
<accession>A0A1L7X3A6</accession>
<organism evidence="2 3">
    <name type="scientific">Phialocephala subalpina</name>
    <dbReference type="NCBI Taxonomy" id="576137"/>
    <lineage>
        <taxon>Eukaryota</taxon>
        <taxon>Fungi</taxon>
        <taxon>Dikarya</taxon>
        <taxon>Ascomycota</taxon>
        <taxon>Pezizomycotina</taxon>
        <taxon>Leotiomycetes</taxon>
        <taxon>Helotiales</taxon>
        <taxon>Mollisiaceae</taxon>
        <taxon>Phialocephala</taxon>
        <taxon>Phialocephala fortinii species complex</taxon>
    </lineage>
</organism>
<dbReference type="OrthoDB" id="3438093at2759"/>
<evidence type="ECO:0000256" key="1">
    <source>
        <dbReference type="SAM" id="MobiDB-lite"/>
    </source>
</evidence>
<feature type="region of interest" description="Disordered" evidence="1">
    <location>
        <begin position="1"/>
        <end position="29"/>
    </location>
</feature>
<dbReference type="EMBL" id="FJOG01000014">
    <property type="protein sequence ID" value="CZR59505.1"/>
    <property type="molecule type" value="Genomic_DNA"/>
</dbReference>
<protein>
    <submittedName>
        <fullName evidence="2">Uncharacterized protein</fullName>
    </submittedName>
</protein>